<organism evidence="8 9">
    <name type="scientific">Cimex lectularius</name>
    <name type="common">Bed bug</name>
    <name type="synonym">Acanthia lectularia</name>
    <dbReference type="NCBI Taxonomy" id="79782"/>
    <lineage>
        <taxon>Eukaryota</taxon>
        <taxon>Metazoa</taxon>
        <taxon>Ecdysozoa</taxon>
        <taxon>Arthropoda</taxon>
        <taxon>Hexapoda</taxon>
        <taxon>Insecta</taxon>
        <taxon>Pterygota</taxon>
        <taxon>Neoptera</taxon>
        <taxon>Paraneoptera</taxon>
        <taxon>Hemiptera</taxon>
        <taxon>Heteroptera</taxon>
        <taxon>Panheteroptera</taxon>
        <taxon>Cimicomorpha</taxon>
        <taxon>Cimicidae</taxon>
        <taxon>Cimex</taxon>
    </lineage>
</organism>
<keyword evidence="4 7" id="KW-0694">RNA-binding</keyword>
<evidence type="ECO:0000256" key="5">
    <source>
        <dbReference type="ARBA" id="ARBA00022917"/>
    </source>
</evidence>
<dbReference type="InterPro" id="IPR019770">
    <property type="entry name" value="TIF_eIF_4E_CS"/>
</dbReference>
<evidence type="ECO:0000313" key="8">
    <source>
        <dbReference type="EnsemblMetazoa" id="XP_014260209.1"/>
    </source>
</evidence>
<keyword evidence="5 7" id="KW-0648">Protein biosynthesis</keyword>
<dbReference type="RefSeq" id="XP_014260209.1">
    <property type="nucleotide sequence ID" value="XM_014404723.2"/>
</dbReference>
<keyword evidence="2 7" id="KW-0396">Initiation factor</keyword>
<dbReference type="PANTHER" id="PTHR11960">
    <property type="entry name" value="EUKARYOTIC TRANSLATION INITIATION FACTOR 4E RELATED"/>
    <property type="match status" value="1"/>
</dbReference>
<dbReference type="EnsemblMetazoa" id="XM_014404723.2">
    <property type="protein sequence ID" value="XP_014260209.1"/>
    <property type="gene ID" value="LOC106672915"/>
</dbReference>
<dbReference type="InterPro" id="IPR001040">
    <property type="entry name" value="TIF_eIF_4E"/>
</dbReference>
<evidence type="ECO:0000313" key="9">
    <source>
        <dbReference type="Proteomes" id="UP000494040"/>
    </source>
</evidence>
<proteinExistence type="inferred from homology"/>
<dbReference type="Pfam" id="PF01652">
    <property type="entry name" value="IF4E"/>
    <property type="match status" value="1"/>
</dbReference>
<evidence type="ECO:0000256" key="4">
    <source>
        <dbReference type="ARBA" id="ARBA00022884"/>
    </source>
</evidence>
<dbReference type="PROSITE" id="PS00813">
    <property type="entry name" value="IF4E"/>
    <property type="match status" value="1"/>
</dbReference>
<protein>
    <recommendedName>
        <fullName evidence="6">eIF-4F 25 kDa subunit</fullName>
    </recommendedName>
</protein>
<dbReference type="OMA" id="TETCSID"/>
<dbReference type="OrthoDB" id="590761at2759"/>
<dbReference type="PANTHER" id="PTHR11960:SF8">
    <property type="entry name" value="EUKARYOTIC TRANSLATION INITIATION FACTOR 4E1-RELATED"/>
    <property type="match status" value="1"/>
</dbReference>
<dbReference type="GO" id="GO:0016281">
    <property type="term" value="C:eukaryotic translation initiation factor 4F complex"/>
    <property type="evidence" value="ECO:0007669"/>
    <property type="project" value="TreeGrafter"/>
</dbReference>
<accession>A0A8I6SLX1</accession>
<evidence type="ECO:0000256" key="7">
    <source>
        <dbReference type="RuleBase" id="RU004374"/>
    </source>
</evidence>
<dbReference type="InterPro" id="IPR023398">
    <property type="entry name" value="TIF_eIF4e-like"/>
</dbReference>
<name>A0A8I6SLX1_CIMLE</name>
<dbReference type="GO" id="GO:0000340">
    <property type="term" value="F:RNA 7-methylguanosine cap binding"/>
    <property type="evidence" value="ECO:0007669"/>
    <property type="project" value="UniProtKB-ARBA"/>
</dbReference>
<dbReference type="GO" id="GO:0003743">
    <property type="term" value="F:translation initiation factor activity"/>
    <property type="evidence" value="ECO:0007669"/>
    <property type="project" value="UniProtKB-KW"/>
</dbReference>
<dbReference type="Proteomes" id="UP000494040">
    <property type="component" value="Unassembled WGS sequence"/>
</dbReference>
<dbReference type="AlphaFoldDB" id="A0A8I6SLX1"/>
<evidence type="ECO:0000256" key="1">
    <source>
        <dbReference type="ARBA" id="ARBA00009860"/>
    </source>
</evidence>
<keyword evidence="3" id="KW-0810">Translation regulation</keyword>
<evidence type="ECO:0000256" key="3">
    <source>
        <dbReference type="ARBA" id="ARBA00022845"/>
    </source>
</evidence>
<comment type="similarity">
    <text evidence="1 7">Belongs to the eukaryotic initiation factor 4E family.</text>
</comment>
<dbReference type="KEGG" id="clec:106672915"/>
<dbReference type="SUPFAM" id="SSF55418">
    <property type="entry name" value="eIF4e-like"/>
    <property type="match status" value="1"/>
</dbReference>
<keyword evidence="9" id="KW-1185">Reference proteome</keyword>
<dbReference type="GeneID" id="106672915"/>
<dbReference type="GO" id="GO:0006417">
    <property type="term" value="P:regulation of translation"/>
    <property type="evidence" value="ECO:0007669"/>
    <property type="project" value="UniProtKB-KW"/>
</dbReference>
<reference evidence="8" key="1">
    <citation type="submission" date="2022-01" db="UniProtKB">
        <authorList>
            <consortium name="EnsemblMetazoa"/>
        </authorList>
    </citation>
    <scope>IDENTIFICATION</scope>
</reference>
<evidence type="ECO:0000256" key="6">
    <source>
        <dbReference type="ARBA" id="ARBA00032656"/>
    </source>
</evidence>
<evidence type="ECO:0000256" key="2">
    <source>
        <dbReference type="ARBA" id="ARBA00022540"/>
    </source>
</evidence>
<dbReference type="Gene3D" id="3.30.760.10">
    <property type="entry name" value="RNA Cap, Translation Initiation Factor Eif4e"/>
    <property type="match status" value="1"/>
</dbReference>
<sequence>MEVFSYWDYKHPLEHTWTLWYLDGNKTKSWAECLMEVGSFGTVEDFWCLFNHIKPVSHLKGGCDYSLFKKGIRPMWEDEANKNGGRWILNVDKKTSHQRLDHYWLELVLNMIGECFHGLNDKINGATINIRSKGNKIGLWTRDSENGQHEIIGIGMKLKELIGYPPHEIISYQVHTDALHNSGTGKYKYYV</sequence>